<reference evidence="2" key="1">
    <citation type="submission" date="2018-11" db="EMBL/GenBank/DDBJ databases">
        <authorList>
            <consortium name="Pathogen Informatics"/>
        </authorList>
    </citation>
    <scope>NUCLEOTIDE SEQUENCE</scope>
</reference>
<evidence type="ECO:0000256" key="1">
    <source>
        <dbReference type="SAM" id="MobiDB-lite"/>
    </source>
</evidence>
<dbReference type="Proteomes" id="UP000784294">
    <property type="component" value="Unassembled WGS sequence"/>
</dbReference>
<dbReference type="EMBL" id="CAAALY010019464">
    <property type="protein sequence ID" value="VEL13942.1"/>
    <property type="molecule type" value="Genomic_DNA"/>
</dbReference>
<dbReference type="AlphaFoldDB" id="A0A448WKF2"/>
<proteinExistence type="predicted"/>
<protein>
    <submittedName>
        <fullName evidence="2">Uncharacterized protein</fullName>
    </submittedName>
</protein>
<comment type="caution">
    <text evidence="2">The sequence shown here is derived from an EMBL/GenBank/DDBJ whole genome shotgun (WGS) entry which is preliminary data.</text>
</comment>
<evidence type="ECO:0000313" key="2">
    <source>
        <dbReference type="EMBL" id="VEL13942.1"/>
    </source>
</evidence>
<sequence>MDRPVMALEDSPNIRSLSRGKSPAEHSNWLAICLSAALPDLSKHKTHFIRQNSASRLHPIKGTLAPATKMIGSDTNGEQALWATARTRSKTEPGHFRAIIRPAFEIKPSKRLEYSIVKKEAYFAATKSSSHSLISQDGPLVSHTFCPSVIKAPAFATSHHNKQSHNAIAILPTDLPSQSGRLGNRLARLHPCLLAGLLLLHLIIICTPQVEAYRLSKPPARQHLIMSRQQEPQTSFAMRYPSWYSDSQEAALLELAQYEGRE</sequence>
<accession>A0A448WKF2</accession>
<gene>
    <name evidence="2" type="ORF">PXEA_LOCUS7382</name>
</gene>
<name>A0A448WKF2_9PLAT</name>
<evidence type="ECO:0000313" key="3">
    <source>
        <dbReference type="Proteomes" id="UP000784294"/>
    </source>
</evidence>
<organism evidence="2 3">
    <name type="scientific">Protopolystoma xenopodis</name>
    <dbReference type="NCBI Taxonomy" id="117903"/>
    <lineage>
        <taxon>Eukaryota</taxon>
        <taxon>Metazoa</taxon>
        <taxon>Spiralia</taxon>
        <taxon>Lophotrochozoa</taxon>
        <taxon>Platyhelminthes</taxon>
        <taxon>Monogenea</taxon>
        <taxon>Polyopisthocotylea</taxon>
        <taxon>Polystomatidea</taxon>
        <taxon>Polystomatidae</taxon>
        <taxon>Protopolystoma</taxon>
    </lineage>
</organism>
<feature type="region of interest" description="Disordered" evidence="1">
    <location>
        <begin position="1"/>
        <end position="21"/>
    </location>
</feature>
<keyword evidence="3" id="KW-1185">Reference proteome</keyword>